<protein>
    <submittedName>
        <fullName evidence="5 6">EF-hand calcium-binding domain-containing protein 12-like isoform X1</fullName>
    </submittedName>
</protein>
<dbReference type="KEGG" id="aplc:110984902"/>
<gene>
    <name evidence="5 6" type="primary">LOC110984902</name>
</gene>
<feature type="domain" description="EF-hand" evidence="3">
    <location>
        <begin position="221"/>
        <end position="256"/>
    </location>
</feature>
<dbReference type="RefSeq" id="XP_022101223.1">
    <property type="nucleotide sequence ID" value="XM_022245531.1"/>
</dbReference>
<dbReference type="InterPro" id="IPR011992">
    <property type="entry name" value="EF-hand-dom_pair"/>
</dbReference>
<dbReference type="Proteomes" id="UP000694845">
    <property type="component" value="Unplaced"/>
</dbReference>
<feature type="region of interest" description="Disordered" evidence="2">
    <location>
        <begin position="484"/>
        <end position="506"/>
    </location>
</feature>
<dbReference type="AlphaFoldDB" id="A0A8B7Z6F7"/>
<reference evidence="5 6" key="1">
    <citation type="submission" date="2025-04" db="UniProtKB">
        <authorList>
            <consortium name="RefSeq"/>
        </authorList>
    </citation>
    <scope>IDENTIFICATION</scope>
</reference>
<dbReference type="PANTHER" id="PTHR47225">
    <property type="entry name" value="EF-HAND CALCIUM-BINDING DOMAIN-CONTAINING PROTEIN 12"/>
    <property type="match status" value="1"/>
</dbReference>
<dbReference type="GO" id="GO:0005509">
    <property type="term" value="F:calcium ion binding"/>
    <property type="evidence" value="ECO:0007669"/>
    <property type="project" value="InterPro"/>
</dbReference>
<dbReference type="OrthoDB" id="10005811at2759"/>
<dbReference type="RefSeq" id="XP_022101224.1">
    <property type="nucleotide sequence ID" value="XM_022245532.1"/>
</dbReference>
<dbReference type="PROSITE" id="PS00018">
    <property type="entry name" value="EF_HAND_1"/>
    <property type="match status" value="1"/>
</dbReference>
<dbReference type="SUPFAM" id="SSF47473">
    <property type="entry name" value="EF-hand"/>
    <property type="match status" value="1"/>
</dbReference>
<sequence length="654" mass="74107">MLDTESDFGLRWLFNPNSFEFLPIEEQLKKYKSRDLAKAKTYATATKLWGLSRNRKRVFIAPPMGDHPGRDVSVRLANARLKPLDTPSPPAKNKDWALSELEKIAAHDQEIEEKSSEYKAWLEDRMKLRDGLENLGLNEEWLRHKPDPSPLERRVVERMRGERLGKHAINKGLTQTQDNELQEGHDPTSIKLEVPSSEPVMPGIKRPPPEAMAVIAKYLTAKRQRLIDLFARADKDKSWTLTRGEFQRCIKEAGIPISSQLLSDLLESLDQDSNDVIDYREFVHGMKDFRIDERKKVSMALNKDKQPDRVADLKSALSATSPLSDLRRSGSQRSVSAVSGASSSHSPTDATSRSSSPFLLPPVTDLTERRELEPDEMIEKRKRERHLGSLIHRKKKGKSKGVGKVRSGNPAIDSHSMRSTIGGETGSGINQYREARLKEYHDICKLCEKHGIDLTPQLLERALLHPGDKPISRISSRIRQPGTHTLSQHFADPPVPSEPPPKYHDPDKVVVSRSGELMMEAKHAYPQAHEVRAEAEMVSLSSGKAFVSRKVDCWMTFEEYDRLTGHLAKRYVTVDGAGVDPNVFWPGHLLDKLHLCMPGTDRPDTDSIFTSTRSTTQRAYPGYNNDLRWWPVSEHGYMMPADYEQNKVYSIDPK</sequence>
<dbReference type="Pfam" id="PF13499">
    <property type="entry name" value="EF-hand_7"/>
    <property type="match status" value="1"/>
</dbReference>
<feature type="compositionally biased region" description="Low complexity" evidence="2">
    <location>
        <begin position="329"/>
        <end position="346"/>
    </location>
</feature>
<accession>A0A8B7Z6F7</accession>
<evidence type="ECO:0000313" key="4">
    <source>
        <dbReference type="Proteomes" id="UP000694845"/>
    </source>
</evidence>
<feature type="compositionally biased region" description="Basic and acidic residues" evidence="2">
    <location>
        <begin position="366"/>
        <end position="381"/>
    </location>
</feature>
<dbReference type="PROSITE" id="PS50222">
    <property type="entry name" value="EF_HAND_2"/>
    <property type="match status" value="2"/>
</dbReference>
<dbReference type="InterPro" id="IPR018247">
    <property type="entry name" value="EF_Hand_1_Ca_BS"/>
</dbReference>
<evidence type="ECO:0000256" key="1">
    <source>
        <dbReference type="ARBA" id="ARBA00022837"/>
    </source>
</evidence>
<dbReference type="GeneID" id="110984902"/>
<feature type="compositionally biased region" description="Basic residues" evidence="2">
    <location>
        <begin position="382"/>
        <end position="403"/>
    </location>
</feature>
<name>A0A8B7Z6F7_ACAPL</name>
<feature type="compositionally biased region" description="Polar residues" evidence="2">
    <location>
        <begin position="347"/>
        <end position="357"/>
    </location>
</feature>
<feature type="region of interest" description="Disordered" evidence="2">
    <location>
        <begin position="321"/>
        <end position="427"/>
    </location>
</feature>
<proteinExistence type="predicted"/>
<dbReference type="PANTHER" id="PTHR47225:SF1">
    <property type="entry name" value="EF-HAND CALCIUM-BINDING DOMAIN-CONTAINING PROTEIN 12"/>
    <property type="match status" value="1"/>
</dbReference>
<evidence type="ECO:0000313" key="6">
    <source>
        <dbReference type="RefSeq" id="XP_022101224.1"/>
    </source>
</evidence>
<dbReference type="SMART" id="SM00054">
    <property type="entry name" value="EFh"/>
    <property type="match status" value="2"/>
</dbReference>
<keyword evidence="1" id="KW-0106">Calcium</keyword>
<feature type="domain" description="EF-hand" evidence="3">
    <location>
        <begin position="257"/>
        <end position="292"/>
    </location>
</feature>
<evidence type="ECO:0000256" key="2">
    <source>
        <dbReference type="SAM" id="MobiDB-lite"/>
    </source>
</evidence>
<dbReference type="InterPro" id="IPR002048">
    <property type="entry name" value="EF_hand_dom"/>
</dbReference>
<evidence type="ECO:0000259" key="3">
    <source>
        <dbReference type="PROSITE" id="PS50222"/>
    </source>
</evidence>
<evidence type="ECO:0000313" key="5">
    <source>
        <dbReference type="RefSeq" id="XP_022101223.1"/>
    </source>
</evidence>
<organism evidence="4 5">
    <name type="scientific">Acanthaster planci</name>
    <name type="common">Crown-of-thorns starfish</name>
    <dbReference type="NCBI Taxonomy" id="133434"/>
    <lineage>
        <taxon>Eukaryota</taxon>
        <taxon>Metazoa</taxon>
        <taxon>Echinodermata</taxon>
        <taxon>Eleutherozoa</taxon>
        <taxon>Asterozoa</taxon>
        <taxon>Asteroidea</taxon>
        <taxon>Valvatacea</taxon>
        <taxon>Valvatida</taxon>
        <taxon>Acanthasteridae</taxon>
        <taxon>Acanthaster</taxon>
    </lineage>
</organism>
<keyword evidence="4" id="KW-1185">Reference proteome</keyword>
<dbReference type="Gene3D" id="1.10.238.10">
    <property type="entry name" value="EF-hand"/>
    <property type="match status" value="1"/>
</dbReference>
<dbReference type="InterPro" id="IPR042847">
    <property type="entry name" value="EFC12"/>
</dbReference>
<dbReference type="CTD" id="90288"/>